<accession>A0A7S1T114</accession>
<dbReference type="InterPro" id="IPR015943">
    <property type="entry name" value="WD40/YVTN_repeat-like_dom_sf"/>
</dbReference>
<keyword evidence="2" id="KW-0472">Membrane</keyword>
<feature type="region of interest" description="Disordered" evidence="1">
    <location>
        <begin position="754"/>
        <end position="783"/>
    </location>
</feature>
<protein>
    <submittedName>
        <fullName evidence="4">Uncharacterized protein</fullName>
    </submittedName>
</protein>
<gene>
    <name evidence="4" type="ORF">TCHU04912_LOCUS16814</name>
</gene>
<keyword evidence="3" id="KW-0732">Signal</keyword>
<dbReference type="SUPFAM" id="SSF82171">
    <property type="entry name" value="DPP6 N-terminal domain-like"/>
    <property type="match status" value="1"/>
</dbReference>
<keyword evidence="2" id="KW-0812">Transmembrane</keyword>
<proteinExistence type="predicted"/>
<dbReference type="Gene3D" id="2.130.10.10">
    <property type="entry name" value="YVTN repeat-like/Quinoprotein amine dehydrogenase"/>
    <property type="match status" value="1"/>
</dbReference>
<organism evidence="4">
    <name type="scientific">Tetraselmis chuii</name>
    <dbReference type="NCBI Taxonomy" id="63592"/>
    <lineage>
        <taxon>Eukaryota</taxon>
        <taxon>Viridiplantae</taxon>
        <taxon>Chlorophyta</taxon>
        <taxon>core chlorophytes</taxon>
        <taxon>Chlorodendrophyceae</taxon>
        <taxon>Chlorodendrales</taxon>
        <taxon>Chlorodendraceae</taxon>
        <taxon>Tetraselmis</taxon>
    </lineage>
</organism>
<feature type="signal peptide" evidence="3">
    <location>
        <begin position="1"/>
        <end position="38"/>
    </location>
</feature>
<name>A0A7S1T114_9CHLO</name>
<dbReference type="AlphaFoldDB" id="A0A7S1T114"/>
<evidence type="ECO:0000256" key="1">
    <source>
        <dbReference type="SAM" id="MobiDB-lite"/>
    </source>
</evidence>
<evidence type="ECO:0000256" key="3">
    <source>
        <dbReference type="SAM" id="SignalP"/>
    </source>
</evidence>
<evidence type="ECO:0000256" key="2">
    <source>
        <dbReference type="SAM" id="Phobius"/>
    </source>
</evidence>
<feature type="transmembrane region" description="Helical" evidence="2">
    <location>
        <begin position="622"/>
        <end position="643"/>
    </location>
</feature>
<evidence type="ECO:0000313" key="4">
    <source>
        <dbReference type="EMBL" id="CAD9214574.1"/>
    </source>
</evidence>
<feature type="chain" id="PRO_5031293573" evidence="3">
    <location>
        <begin position="39"/>
        <end position="794"/>
    </location>
</feature>
<reference evidence="4" key="1">
    <citation type="submission" date="2021-01" db="EMBL/GenBank/DDBJ databases">
        <authorList>
            <person name="Corre E."/>
            <person name="Pelletier E."/>
            <person name="Niang G."/>
            <person name="Scheremetjew M."/>
            <person name="Finn R."/>
            <person name="Kale V."/>
            <person name="Holt S."/>
            <person name="Cochrane G."/>
            <person name="Meng A."/>
            <person name="Brown T."/>
            <person name="Cohen L."/>
        </authorList>
    </citation>
    <scope>NUCLEOTIDE SEQUENCE</scope>
    <source>
        <strain evidence="4">PLY429</strain>
    </source>
</reference>
<dbReference type="EMBL" id="HBGG01032181">
    <property type="protein sequence ID" value="CAD9214574.1"/>
    <property type="molecule type" value="Transcribed_RNA"/>
</dbReference>
<sequence>MLLRLSPRPPCIPRRGSQFNMEGLRVFACLLALANAWAQGTDWESLTPEAVVVSYGSLAGMATDDSATPAALALHEDVLALRVLPDSTAITGDESSSGAVDLFFRRAGTATPVPTASAGQQGSGTSTSTSSGVWEFAQRVLPPPDARGHFAPAIRLGDSTLVCSMTTQNGGVSGAVAIYRLMDATFQLEQTLALPLLDAAPSHDMLQLSSTGDLLAIGSRGTSDDSSVQVYVRQSDSGWELRHTLNVTHFEVSAISLSPSGAWLAAAGWRPNSSSSTQQNRTASVHLYQNHGLLDSTAEKPFIHTAEVNVTGDVMNTNVLALAMTDNMMAVGAGSNISVYAVTTLLNWSEEDSFVFANATAAGYTLALENHMLLIGGATVVSAHERQWPYWPNVFELPLPEGTSSSGATPPAQVEQDGMSFAILMLGIPGRPGSLTYLDTSPAYPNGIDTTTSPEGNTVKVMLRMTGLDMQDLTEQRRLYLRQGIANVSLANESYTDNVDIEFRFFYGQVFASVAVTVPSGYDRVNVAFDLFDNIRFGQLNRVLIAKDPFFETVQLSASSGTNPLAFPTDAPTPAPTPAPTYEPAPLIQTIDKNSTRDSNRYIKTTKEAFDENPPERTSSSIITFSCIGGGSFFLLACLLLICRKVVMSRMLMREVRGDKEWEYSPYDNAKPRLQVLAKAQLAIAKMQEETVYRKYYHLEEEPKTVMSNVGKMGMALNAFMRAAPPKEARVKVKKATTDVIKINRAAMAFKSAGVDREKSRSGGSRSRVVPLGPSATNHPYDPVVNSSLEIELS</sequence>
<feature type="region of interest" description="Disordered" evidence="1">
    <location>
        <begin position="565"/>
        <end position="590"/>
    </location>
</feature>
<keyword evidence="2" id="KW-1133">Transmembrane helix</keyword>
<feature type="compositionally biased region" description="Pro residues" evidence="1">
    <location>
        <begin position="571"/>
        <end position="583"/>
    </location>
</feature>